<feature type="domain" description="Peptidase S1" evidence="8">
    <location>
        <begin position="38"/>
        <end position="300"/>
    </location>
</feature>
<dbReference type="InterPro" id="IPR009003">
    <property type="entry name" value="Peptidase_S1_PA"/>
</dbReference>
<dbReference type="PROSITE" id="PS50240">
    <property type="entry name" value="TRYPSIN_DOM"/>
    <property type="match status" value="1"/>
</dbReference>
<dbReference type="AlphaFoldDB" id="A7UNU9"/>
<dbReference type="PROSITE" id="PS00134">
    <property type="entry name" value="TRYPSIN_HIS"/>
    <property type="match status" value="1"/>
</dbReference>
<reference evidence="9" key="1">
    <citation type="submission" date="2007-08" db="EMBL/GenBank/DDBJ databases">
        <authorList>
            <person name="Ler C.L."/>
            <person name="Ramjan S.F.R."/>
            <person name="Chew F.T."/>
        </authorList>
    </citation>
    <scope>NUCLEOTIDE SEQUENCE</scope>
</reference>
<keyword evidence="7" id="KW-0732">Signal</keyword>
<dbReference type="InterPro" id="IPR018114">
    <property type="entry name" value="TRYPSIN_HIS"/>
</dbReference>
<dbReference type="InterPro" id="IPR033116">
    <property type="entry name" value="TRYPSIN_SER"/>
</dbReference>
<sequence length="303" mass="33283">MNHFYFSTFFLFLLCDLYSAQNDPLCGTNGPPAEKGRIVGGEEVVPHSFPWVVSLGFINKFGEYKSICTGSLITPQWVLSAGHCVRGIEHAHKPTALLAAHSIKLKVAEPHKEAVRLVKFVRHPKYGNHKSKDFKTMVTNDVALYKLERPMKLSGNPHLGTVCLPPQNSTYDAYVDQVAIATGWGMTEDGNFLSQSSVLRKVSLPMVSTDFCAKEYRVKKKGNEKELNTLLCAYSPGNGTCHGDSGGPLMIRAGINNLSGGDRWTLIGTTSGGKKCAGKGSPPTFAHVSLYYDWIRKTIKENM</sequence>
<dbReference type="PRINTS" id="PR00722">
    <property type="entry name" value="CHYMOTRYPSIN"/>
</dbReference>
<organism evidence="9">
    <name type="scientific">Tyrophagus putrescentiae</name>
    <name type="common">Mold mite</name>
    <name type="synonym">Acarus putrescentiae</name>
    <dbReference type="NCBI Taxonomy" id="59818"/>
    <lineage>
        <taxon>Eukaryota</taxon>
        <taxon>Metazoa</taxon>
        <taxon>Ecdysozoa</taxon>
        <taxon>Arthropoda</taxon>
        <taxon>Chelicerata</taxon>
        <taxon>Arachnida</taxon>
        <taxon>Acari</taxon>
        <taxon>Acariformes</taxon>
        <taxon>Sarcoptiformes</taxon>
        <taxon>Astigmata</taxon>
        <taxon>Acaroidea</taxon>
        <taxon>Acaridae</taxon>
        <taxon>Tyrophaginae</taxon>
        <taxon>Tyrophagus</taxon>
    </lineage>
</organism>
<name>A7UNU9_TYRPU</name>
<evidence type="ECO:0000256" key="7">
    <source>
        <dbReference type="SAM" id="SignalP"/>
    </source>
</evidence>
<evidence type="ECO:0000256" key="4">
    <source>
        <dbReference type="ARBA" id="ARBA00022825"/>
    </source>
</evidence>
<dbReference type="PROSITE" id="PS00135">
    <property type="entry name" value="TRYPSIN_SER"/>
    <property type="match status" value="1"/>
</dbReference>
<accession>A7UNU9</accession>
<dbReference type="InterPro" id="IPR043504">
    <property type="entry name" value="Peptidase_S1_PA_chymotrypsin"/>
</dbReference>
<keyword evidence="4 6" id="KW-0720">Serine protease</keyword>
<dbReference type="CDD" id="cd00190">
    <property type="entry name" value="Tryp_SPc"/>
    <property type="match status" value="1"/>
</dbReference>
<dbReference type="InterPro" id="IPR001314">
    <property type="entry name" value="Peptidase_S1A"/>
</dbReference>
<evidence type="ECO:0000256" key="5">
    <source>
        <dbReference type="ARBA" id="ARBA00023157"/>
    </source>
</evidence>
<dbReference type="MEROPS" id="S01.075"/>
<dbReference type="SUPFAM" id="SSF50494">
    <property type="entry name" value="Trypsin-like serine proteases"/>
    <property type="match status" value="1"/>
</dbReference>
<dbReference type="InterPro" id="IPR050430">
    <property type="entry name" value="Peptidase_S1"/>
</dbReference>
<evidence type="ECO:0000256" key="3">
    <source>
        <dbReference type="ARBA" id="ARBA00022801"/>
    </source>
</evidence>
<protein>
    <submittedName>
        <fullName evidence="9">Serine protease-like protein 2</fullName>
    </submittedName>
</protein>
<comment type="similarity">
    <text evidence="1">Belongs to the peptidase S1 family.</text>
</comment>
<feature type="signal peptide" evidence="7">
    <location>
        <begin position="1"/>
        <end position="20"/>
    </location>
</feature>
<keyword evidence="5" id="KW-1015">Disulfide bond</keyword>
<dbReference type="InterPro" id="IPR001254">
    <property type="entry name" value="Trypsin_dom"/>
</dbReference>
<dbReference type="PANTHER" id="PTHR24276">
    <property type="entry name" value="POLYSERASE-RELATED"/>
    <property type="match status" value="1"/>
</dbReference>
<evidence type="ECO:0000313" key="9">
    <source>
        <dbReference type="EMBL" id="ABU50823.1"/>
    </source>
</evidence>
<dbReference type="Gene3D" id="2.40.10.10">
    <property type="entry name" value="Trypsin-like serine proteases"/>
    <property type="match status" value="1"/>
</dbReference>
<evidence type="ECO:0000256" key="2">
    <source>
        <dbReference type="ARBA" id="ARBA00022670"/>
    </source>
</evidence>
<dbReference type="GO" id="GO:0004252">
    <property type="term" value="F:serine-type endopeptidase activity"/>
    <property type="evidence" value="ECO:0007669"/>
    <property type="project" value="InterPro"/>
</dbReference>
<dbReference type="PANTHER" id="PTHR24276:SF98">
    <property type="entry name" value="FI18310P1-RELATED"/>
    <property type="match status" value="1"/>
</dbReference>
<dbReference type="GO" id="GO:0006508">
    <property type="term" value="P:proteolysis"/>
    <property type="evidence" value="ECO:0007669"/>
    <property type="project" value="UniProtKB-KW"/>
</dbReference>
<evidence type="ECO:0000256" key="1">
    <source>
        <dbReference type="ARBA" id="ARBA00007664"/>
    </source>
</evidence>
<evidence type="ECO:0000256" key="6">
    <source>
        <dbReference type="RuleBase" id="RU363034"/>
    </source>
</evidence>
<dbReference type="EMBL" id="EU093090">
    <property type="protein sequence ID" value="ABU50823.1"/>
    <property type="molecule type" value="mRNA"/>
</dbReference>
<dbReference type="Pfam" id="PF00089">
    <property type="entry name" value="Trypsin"/>
    <property type="match status" value="1"/>
</dbReference>
<evidence type="ECO:0000259" key="8">
    <source>
        <dbReference type="PROSITE" id="PS50240"/>
    </source>
</evidence>
<proteinExistence type="evidence at transcript level"/>
<dbReference type="FunFam" id="2.40.10.10:FF:000068">
    <property type="entry name" value="transmembrane protease serine 2"/>
    <property type="match status" value="1"/>
</dbReference>
<keyword evidence="3 6" id="KW-0378">Hydrolase</keyword>
<keyword evidence="2 6" id="KW-0645">Protease</keyword>
<dbReference type="SMART" id="SM00020">
    <property type="entry name" value="Tryp_SPc"/>
    <property type="match status" value="1"/>
</dbReference>
<feature type="chain" id="PRO_5002716418" evidence="7">
    <location>
        <begin position="21"/>
        <end position="303"/>
    </location>
</feature>